<name>A0A4Q4QYS7_9PLEO</name>
<dbReference type="Proteomes" id="UP000293823">
    <property type="component" value="Unassembled WGS sequence"/>
</dbReference>
<protein>
    <recommendedName>
        <fullName evidence="3">glucan endo-1,3-beta-D-glucosidase</fullName>
        <ecNumber evidence="3">3.2.1.39</ecNumber>
    </recommendedName>
</protein>
<dbReference type="GO" id="GO:0009986">
    <property type="term" value="C:cell surface"/>
    <property type="evidence" value="ECO:0007669"/>
    <property type="project" value="TreeGrafter"/>
</dbReference>
<evidence type="ECO:0000256" key="2">
    <source>
        <dbReference type="ARBA" id="ARBA00010730"/>
    </source>
</evidence>
<dbReference type="PANTHER" id="PTHR31983:SF0">
    <property type="entry name" value="GLUCAN ENDO-1,3-BETA-D-GLUCOSIDASE 2"/>
    <property type="match status" value="1"/>
</dbReference>
<proteinExistence type="inferred from homology"/>
<organism evidence="10 11">
    <name type="scientific">Alternaria arborescens</name>
    <dbReference type="NCBI Taxonomy" id="156630"/>
    <lineage>
        <taxon>Eukaryota</taxon>
        <taxon>Fungi</taxon>
        <taxon>Dikarya</taxon>
        <taxon>Ascomycota</taxon>
        <taxon>Pezizomycotina</taxon>
        <taxon>Dothideomycetes</taxon>
        <taxon>Pleosporomycetidae</taxon>
        <taxon>Pleosporales</taxon>
        <taxon>Pleosporineae</taxon>
        <taxon>Pleosporaceae</taxon>
        <taxon>Alternaria</taxon>
        <taxon>Alternaria sect. Alternaria</taxon>
    </lineage>
</organism>
<dbReference type="PROSITE" id="PS52008">
    <property type="entry name" value="GH81"/>
    <property type="match status" value="1"/>
</dbReference>
<dbReference type="GO" id="GO:0042973">
    <property type="term" value="F:glucan endo-1,3-beta-D-glucosidase activity"/>
    <property type="evidence" value="ECO:0007669"/>
    <property type="project" value="UniProtKB-EC"/>
</dbReference>
<keyword evidence="7" id="KW-0961">Cell wall biogenesis/degradation</keyword>
<keyword evidence="5" id="KW-0119">Carbohydrate metabolism</keyword>
<evidence type="ECO:0000313" key="11">
    <source>
        <dbReference type="Proteomes" id="UP000293823"/>
    </source>
</evidence>
<dbReference type="PANTHER" id="PTHR31983">
    <property type="entry name" value="ENDO-1,3(4)-BETA-GLUCANASE 1"/>
    <property type="match status" value="1"/>
</dbReference>
<dbReference type="EC" id="3.2.1.39" evidence="3"/>
<evidence type="ECO:0000259" key="9">
    <source>
        <dbReference type="Pfam" id="PF17652"/>
    </source>
</evidence>
<gene>
    <name evidence="10" type="ORF">AA0113_g9810</name>
</gene>
<dbReference type="GO" id="GO:0071555">
    <property type="term" value="P:cell wall organization"/>
    <property type="evidence" value="ECO:0007669"/>
    <property type="project" value="UniProtKB-KW"/>
</dbReference>
<dbReference type="InterPro" id="IPR040720">
    <property type="entry name" value="GH81_C"/>
</dbReference>
<keyword evidence="4" id="KW-0378">Hydrolase</keyword>
<dbReference type="Pfam" id="PF17652">
    <property type="entry name" value="Glyco_hydro81C"/>
    <property type="match status" value="1"/>
</dbReference>
<sequence>MVKKQIAYFSLAPALIHGIHIVPINPSTSLIRPRSFVKEEWETFFTEGRANVEGGWRGILYANLALVDAKASYTFFRDGIDGFWDERWIDGGASRTLYLVWAAALGEFAKAGR</sequence>
<dbReference type="EMBL" id="PEJP01000046">
    <property type="protein sequence ID" value="RYO48969.1"/>
    <property type="molecule type" value="Genomic_DNA"/>
</dbReference>
<keyword evidence="6" id="KW-0326">Glycosidase</keyword>
<evidence type="ECO:0000256" key="6">
    <source>
        <dbReference type="ARBA" id="ARBA00023295"/>
    </source>
</evidence>
<dbReference type="AlphaFoldDB" id="A0A4Q4QYS7"/>
<keyword evidence="8" id="KW-0624">Polysaccharide degradation</keyword>
<evidence type="ECO:0000313" key="10">
    <source>
        <dbReference type="EMBL" id="RYO48969.1"/>
    </source>
</evidence>
<feature type="domain" description="Glycosyl hydrolase family 81 C-terminal" evidence="9">
    <location>
        <begin position="6"/>
        <end position="99"/>
    </location>
</feature>
<reference evidence="11" key="1">
    <citation type="journal article" date="2019" name="bioRxiv">
        <title>Genomics, evolutionary history and diagnostics of the Alternaria alternata species group including apple and Asian pear pathotypes.</title>
        <authorList>
            <person name="Armitage A.D."/>
            <person name="Cockerton H.M."/>
            <person name="Sreenivasaprasad S."/>
            <person name="Woodhall J.W."/>
            <person name="Lane C.R."/>
            <person name="Harrison R.J."/>
            <person name="Clarkson J.P."/>
        </authorList>
    </citation>
    <scope>NUCLEOTIDE SEQUENCE [LARGE SCALE GENOMIC DNA]</scope>
    <source>
        <strain evidence="11">RGR 97.0016</strain>
    </source>
</reference>
<evidence type="ECO:0000256" key="1">
    <source>
        <dbReference type="ARBA" id="ARBA00000382"/>
    </source>
</evidence>
<evidence type="ECO:0000256" key="3">
    <source>
        <dbReference type="ARBA" id="ARBA00012780"/>
    </source>
</evidence>
<dbReference type="GO" id="GO:0000272">
    <property type="term" value="P:polysaccharide catabolic process"/>
    <property type="evidence" value="ECO:0007669"/>
    <property type="project" value="UniProtKB-KW"/>
</dbReference>
<evidence type="ECO:0000256" key="7">
    <source>
        <dbReference type="ARBA" id="ARBA00023316"/>
    </source>
</evidence>
<evidence type="ECO:0000256" key="5">
    <source>
        <dbReference type="ARBA" id="ARBA00023277"/>
    </source>
</evidence>
<dbReference type="OrthoDB" id="4473401at2759"/>
<comment type="similarity">
    <text evidence="2">Belongs to the glycosyl hydrolase 81 family.</text>
</comment>
<comment type="catalytic activity">
    <reaction evidence="1">
        <text>Hydrolysis of (1-&gt;3)-beta-D-glucosidic linkages in (1-&gt;3)-beta-D-glucans.</text>
        <dbReference type="EC" id="3.2.1.39"/>
    </reaction>
</comment>
<dbReference type="GO" id="GO:0052861">
    <property type="term" value="F:endo-1,3(4)-beta-glucanase activity"/>
    <property type="evidence" value="ECO:0007669"/>
    <property type="project" value="InterPro"/>
</dbReference>
<keyword evidence="11" id="KW-1185">Reference proteome</keyword>
<accession>A0A4Q4QYS7</accession>
<evidence type="ECO:0000256" key="4">
    <source>
        <dbReference type="ARBA" id="ARBA00022801"/>
    </source>
</evidence>
<evidence type="ECO:0000256" key="8">
    <source>
        <dbReference type="ARBA" id="ARBA00023326"/>
    </source>
</evidence>
<dbReference type="InterPro" id="IPR005200">
    <property type="entry name" value="Endo-beta-glucanase"/>
</dbReference>
<comment type="caution">
    <text evidence="10">The sequence shown here is derived from an EMBL/GenBank/DDBJ whole genome shotgun (WGS) entry which is preliminary data.</text>
</comment>